<dbReference type="EMBL" id="JACHWR010000016">
    <property type="protein sequence ID" value="MBB3045652.1"/>
    <property type="molecule type" value="Genomic_DNA"/>
</dbReference>
<sequence>MNFSPGSTYLNKMLVAKIILMIVQATTGRRSAGAGSGDPVVDG</sequence>
<comment type="caution">
    <text evidence="1">The sequence shown here is derived from an EMBL/GenBank/DDBJ whole genome shotgun (WGS) entry which is preliminary data.</text>
</comment>
<evidence type="ECO:0000313" key="2">
    <source>
        <dbReference type="Proteomes" id="UP000589626"/>
    </source>
</evidence>
<keyword evidence="2" id="KW-1185">Reference proteome</keyword>
<proteinExistence type="predicted"/>
<name>A0A7W4W1D7_9ACTN</name>
<dbReference type="Proteomes" id="UP000589626">
    <property type="component" value="Unassembled WGS sequence"/>
</dbReference>
<dbReference type="AlphaFoldDB" id="A0A7W4W1D7"/>
<evidence type="ECO:0000313" key="1">
    <source>
        <dbReference type="EMBL" id="MBB3045652.1"/>
    </source>
</evidence>
<reference evidence="1 2" key="1">
    <citation type="submission" date="2020-08" db="EMBL/GenBank/DDBJ databases">
        <title>Sequencing the genomes of 1000 actinobacteria strains.</title>
        <authorList>
            <person name="Klenk H.-P."/>
        </authorList>
    </citation>
    <scope>NUCLEOTIDE SEQUENCE [LARGE SCALE GENOMIC DNA]</scope>
    <source>
        <strain evidence="1 2">DSM 105498</strain>
    </source>
</reference>
<accession>A0A7W4W1D7</accession>
<organism evidence="1 2">
    <name type="scientific">Nocardioides soli</name>
    <dbReference type="NCBI Taxonomy" id="1036020"/>
    <lineage>
        <taxon>Bacteria</taxon>
        <taxon>Bacillati</taxon>
        <taxon>Actinomycetota</taxon>
        <taxon>Actinomycetes</taxon>
        <taxon>Propionibacteriales</taxon>
        <taxon>Nocardioidaceae</taxon>
        <taxon>Nocardioides</taxon>
    </lineage>
</organism>
<protein>
    <submittedName>
        <fullName evidence="1">Uncharacterized protein</fullName>
    </submittedName>
</protein>
<gene>
    <name evidence="1" type="ORF">FHU40_005512</name>
</gene>